<protein>
    <submittedName>
        <fullName evidence="1">Methylglyoxal synthase</fullName>
        <ecNumber evidence="1">4.2.3.3</ecNumber>
    </submittedName>
</protein>
<name>A0AC61NPN4_9BACT</name>
<reference evidence="1" key="1">
    <citation type="submission" date="2021-08" db="EMBL/GenBank/DDBJ databases">
        <title>Novel anaerobic bacterium isolated from sea squirt in East Sea, Republic of Korea.</title>
        <authorList>
            <person name="Nguyen T.H."/>
            <person name="Li Z."/>
            <person name="Lee Y.-J."/>
            <person name="Ko J."/>
            <person name="Kim S.-G."/>
        </authorList>
    </citation>
    <scope>NUCLEOTIDE SEQUENCE</scope>
    <source>
        <strain evidence="1">KCTC 25031</strain>
    </source>
</reference>
<gene>
    <name evidence="1" type="ORF">K4L44_07325</name>
</gene>
<accession>A0AC61NPN4</accession>
<dbReference type="EMBL" id="CP081303">
    <property type="protein sequence ID" value="QZE15635.1"/>
    <property type="molecule type" value="Genomic_DNA"/>
</dbReference>
<organism evidence="1 2">
    <name type="scientific">Halosquirtibacter laminarini</name>
    <dbReference type="NCBI Taxonomy" id="3374600"/>
    <lineage>
        <taxon>Bacteria</taxon>
        <taxon>Pseudomonadati</taxon>
        <taxon>Bacteroidota</taxon>
        <taxon>Bacteroidia</taxon>
        <taxon>Marinilabiliales</taxon>
        <taxon>Prolixibacteraceae</taxon>
        <taxon>Halosquirtibacter</taxon>
    </lineage>
</organism>
<dbReference type="EC" id="4.2.3.3" evidence="1"/>
<keyword evidence="2" id="KW-1185">Reference proteome</keyword>
<evidence type="ECO:0000313" key="2">
    <source>
        <dbReference type="Proteomes" id="UP000826212"/>
    </source>
</evidence>
<dbReference type="Proteomes" id="UP000826212">
    <property type="component" value="Chromosome"/>
</dbReference>
<evidence type="ECO:0000313" key="1">
    <source>
        <dbReference type="EMBL" id="QZE15635.1"/>
    </source>
</evidence>
<keyword evidence="1" id="KW-0456">Lyase</keyword>
<sequence>MIRKKKNVAIVAHDNRKADIAEWVDWNWKALAQHSLVCTGTTGKLVEETITKKCQDNDFFAPTVTRLKSGPLGGDQQLGAMICEGKIDMVIFFWDPMEPQPHDVDVKALLRISVLYNVPTASNRATADFMISSPLFDQDYKPEVKDYQSYISRNIEL</sequence>
<proteinExistence type="predicted"/>